<reference evidence="1 2" key="1">
    <citation type="journal article" date="2023" name="Int. J. Syst. Evol. Microbiol.">
        <title>Sellimonas catena sp. nov., isolated from human faeces.</title>
        <authorList>
            <person name="Hisatomi A."/>
            <person name="Ohkuma M."/>
            <person name="Sakamoto M."/>
        </authorList>
    </citation>
    <scope>NUCLEOTIDE SEQUENCE [LARGE SCALE GENOMIC DNA]</scope>
    <source>
        <strain evidence="1 2">12EGH17</strain>
    </source>
</reference>
<comment type="caution">
    <text evidence="1">The sequence shown here is derived from an EMBL/GenBank/DDBJ whole genome shotgun (WGS) entry which is preliminary data.</text>
</comment>
<accession>A0A9W6C9W1</accession>
<dbReference type="AlphaFoldDB" id="A0A9W6C9W1"/>
<proteinExistence type="predicted"/>
<gene>
    <name evidence="1" type="ORF">Selli1_32480</name>
</gene>
<dbReference type="EMBL" id="BSBO01000046">
    <property type="protein sequence ID" value="GLG06074.1"/>
    <property type="molecule type" value="Genomic_DNA"/>
</dbReference>
<dbReference type="Proteomes" id="UP001145145">
    <property type="component" value="Unassembled WGS sequence"/>
</dbReference>
<protein>
    <submittedName>
        <fullName evidence="1">Uncharacterized protein</fullName>
    </submittedName>
</protein>
<evidence type="ECO:0000313" key="1">
    <source>
        <dbReference type="EMBL" id="GLG06074.1"/>
    </source>
</evidence>
<organism evidence="1 2">
    <name type="scientific">Sellimonas catena</name>
    <dbReference type="NCBI Taxonomy" id="2994035"/>
    <lineage>
        <taxon>Bacteria</taxon>
        <taxon>Bacillati</taxon>
        <taxon>Bacillota</taxon>
        <taxon>Clostridia</taxon>
        <taxon>Lachnospirales</taxon>
        <taxon>Lachnospiraceae</taxon>
        <taxon>Sellimonas</taxon>
    </lineage>
</organism>
<sequence length="292" mass="34266">MKNMEKIKMNRDYCYIDDVLETKNKGKFDPEKYCYDKDCGRKSLDPDCRSHKLYEDLAKVFGGKTNYAENELIFSKTEETELTDGKECRYGSDYIGPSWNWARLEYGFTDREIGEGLKRTRLLGGHMLWLRKTPSINTTKGGKGIYDRIDLCLDEIKNAYECGFEGVSSHKQSLWQEICEEKEWFELFGRGWKGFSNFIDFFLLNDYVNGNYDVISLSISNCREGCYELVKEECRRINQYKISTKNNCYLPGRQFGLNLQEDEAKAAYRQYINNCIFLIEKRTESMLKKLSV</sequence>
<evidence type="ECO:0000313" key="2">
    <source>
        <dbReference type="Proteomes" id="UP001145145"/>
    </source>
</evidence>
<name>A0A9W6C9W1_9FIRM</name>
<dbReference type="Pfam" id="PF22507">
    <property type="entry name" value="DUF6994"/>
    <property type="match status" value="1"/>
</dbReference>
<dbReference type="InterPro" id="IPR054263">
    <property type="entry name" value="DUF6994"/>
</dbReference>
<keyword evidence="2" id="KW-1185">Reference proteome</keyword>